<organism evidence="3 4">
    <name type="scientific">Dactylosporangium fulvum</name>
    <dbReference type="NCBI Taxonomy" id="53359"/>
    <lineage>
        <taxon>Bacteria</taxon>
        <taxon>Bacillati</taxon>
        <taxon>Actinomycetota</taxon>
        <taxon>Actinomycetes</taxon>
        <taxon>Micromonosporales</taxon>
        <taxon>Micromonosporaceae</taxon>
        <taxon>Dactylosporangium</taxon>
    </lineage>
</organism>
<dbReference type="SUPFAM" id="SSF50969">
    <property type="entry name" value="YVTN repeat-like/Quinoprotein amine dehydrogenase"/>
    <property type="match status" value="1"/>
</dbReference>
<accession>A0ABY5W9G8</accession>
<sequence length="381" mass="37303">MTRSGLLLVAALLSAGLTACTADAPSGNRDATVPTPTWAPSLTASPAGTVTRTTGAPASVAVEVGGSRTAVALDTAVVVLDERGAELARIPVDQPARAVVALPGGGFRALAGATVLNLPPLAGASSPSTGAPSPASSSPAGSVPAPSAPASSAPASSAPGASASGPSSTGLSGGAWPGLARWTLPAAGSALAVPPKGDWTAVALPDRGDVIILSATGAVTRTIDAGGRPTAVAADDTRVAVVDASQSSLTVFDAANGAKQEAIRAGDGAVTVTADGTGRFVVVDARDGELLVFETGPLILRQRHPVAGSPFGAAYDPTRRTLWVAVTQRNEVVGYDLSGGTPREVGRHPSVRLPVAVSVDPPTGTVAVAGSAEGLVQRIGS</sequence>
<reference evidence="3" key="2">
    <citation type="submission" date="2022-09" db="EMBL/GenBank/DDBJ databases">
        <title>Biosynthetic gene clusters of Dactylosporangioum fulvum.</title>
        <authorList>
            <person name="Caradec T."/>
        </authorList>
    </citation>
    <scope>NUCLEOTIDE SEQUENCE</scope>
    <source>
        <strain evidence="3">NRRL B-16292</strain>
    </source>
</reference>
<protein>
    <recommendedName>
        <fullName evidence="5">Lipoprotein</fullName>
    </recommendedName>
</protein>
<feature type="region of interest" description="Disordered" evidence="1">
    <location>
        <begin position="123"/>
        <end position="172"/>
    </location>
</feature>
<evidence type="ECO:0000256" key="1">
    <source>
        <dbReference type="SAM" id="MobiDB-lite"/>
    </source>
</evidence>
<dbReference type="PROSITE" id="PS51257">
    <property type="entry name" value="PROKAR_LIPOPROTEIN"/>
    <property type="match status" value="1"/>
</dbReference>
<keyword evidence="2" id="KW-0732">Signal</keyword>
<evidence type="ECO:0000313" key="4">
    <source>
        <dbReference type="Proteomes" id="UP001059617"/>
    </source>
</evidence>
<dbReference type="PANTHER" id="PTHR47197">
    <property type="entry name" value="PROTEIN NIRF"/>
    <property type="match status" value="1"/>
</dbReference>
<dbReference type="InterPro" id="IPR015943">
    <property type="entry name" value="WD40/YVTN_repeat-like_dom_sf"/>
</dbReference>
<dbReference type="InterPro" id="IPR011044">
    <property type="entry name" value="Quino_amine_DH_bsu"/>
</dbReference>
<dbReference type="SUPFAM" id="SSF75011">
    <property type="entry name" value="3-carboxy-cis,cis-mucoante lactonizing enzyme"/>
    <property type="match status" value="1"/>
</dbReference>
<name>A0ABY5W9G8_9ACTN</name>
<feature type="compositionally biased region" description="Low complexity" evidence="1">
    <location>
        <begin position="123"/>
        <end position="170"/>
    </location>
</feature>
<proteinExistence type="predicted"/>
<evidence type="ECO:0000256" key="2">
    <source>
        <dbReference type="SAM" id="SignalP"/>
    </source>
</evidence>
<dbReference type="Proteomes" id="UP001059617">
    <property type="component" value="Chromosome"/>
</dbReference>
<feature type="chain" id="PRO_5045818471" description="Lipoprotein" evidence="2">
    <location>
        <begin position="22"/>
        <end position="381"/>
    </location>
</feature>
<feature type="signal peptide" evidence="2">
    <location>
        <begin position="1"/>
        <end position="21"/>
    </location>
</feature>
<evidence type="ECO:0000313" key="3">
    <source>
        <dbReference type="EMBL" id="UWP85956.1"/>
    </source>
</evidence>
<dbReference type="RefSeq" id="WP_259864390.1">
    <property type="nucleotide sequence ID" value="NZ_BAAAST010000036.1"/>
</dbReference>
<gene>
    <name evidence="3" type="ORF">Dfulv_17555</name>
</gene>
<evidence type="ECO:0008006" key="5">
    <source>
        <dbReference type="Google" id="ProtNLM"/>
    </source>
</evidence>
<dbReference type="PANTHER" id="PTHR47197:SF3">
    <property type="entry name" value="DIHYDRO-HEME D1 DEHYDROGENASE"/>
    <property type="match status" value="1"/>
</dbReference>
<reference evidence="3" key="1">
    <citation type="submission" date="2021-04" db="EMBL/GenBank/DDBJ databases">
        <authorList>
            <person name="Hartkoorn R.C."/>
            <person name="Beaudoing E."/>
            <person name="Hot D."/>
        </authorList>
    </citation>
    <scope>NUCLEOTIDE SEQUENCE</scope>
    <source>
        <strain evidence="3">NRRL B-16292</strain>
    </source>
</reference>
<dbReference type="InterPro" id="IPR051200">
    <property type="entry name" value="Host-pathogen_enzymatic-act"/>
</dbReference>
<dbReference type="Gene3D" id="2.130.10.10">
    <property type="entry name" value="YVTN repeat-like/Quinoprotein amine dehydrogenase"/>
    <property type="match status" value="1"/>
</dbReference>
<keyword evidence="4" id="KW-1185">Reference proteome</keyword>
<dbReference type="EMBL" id="CP073720">
    <property type="protein sequence ID" value="UWP85956.1"/>
    <property type="molecule type" value="Genomic_DNA"/>
</dbReference>